<keyword evidence="2" id="KW-0378">Hydrolase</keyword>
<gene>
    <name evidence="2" type="ORF">H8730_14305</name>
</gene>
<protein>
    <submittedName>
        <fullName evidence="2">Restriction endonuclease</fullName>
    </submittedName>
</protein>
<accession>A0A926DW21</accession>
<dbReference type="GO" id="GO:0004519">
    <property type="term" value="F:endonuclease activity"/>
    <property type="evidence" value="ECO:0007669"/>
    <property type="project" value="UniProtKB-KW"/>
</dbReference>
<dbReference type="InterPro" id="IPR011335">
    <property type="entry name" value="Restrct_endonuc-II-like"/>
</dbReference>
<dbReference type="GO" id="GO:0003677">
    <property type="term" value="F:DNA binding"/>
    <property type="evidence" value="ECO:0007669"/>
    <property type="project" value="InterPro"/>
</dbReference>
<evidence type="ECO:0000313" key="2">
    <source>
        <dbReference type="EMBL" id="MBC8544717.1"/>
    </source>
</evidence>
<dbReference type="Proteomes" id="UP000657006">
    <property type="component" value="Unassembled WGS sequence"/>
</dbReference>
<sequence>MTKNTGIPYEKMIQHIYQQILTCEGLDTINVQHNIILKGKTTSHQIDVYWEFNLRGIVYRTVIQAKDWANKVPQGAMLTFKAVLDDLPSGTKGIFIAKNGFQRGAINIAKAHGISVYTFCSAVEENWSGPIPMIEVALRLRVPVCIRPQFHMPLDWARDNTRITGLMRDLDPRSLVTDNETGESWTINRLITELCDRCGTPPKEYTKEFHDAEIQPFGTEHRIKIQEFTGIFGYQTGYDEKFHIQVDQLVGYILRDATNGRIDIFDNNVTLLRNEAESNG</sequence>
<keyword evidence="2" id="KW-0540">Nuclease</keyword>
<feature type="domain" description="Restriction endonuclease type IV Mrr" evidence="1">
    <location>
        <begin position="34"/>
        <end position="115"/>
    </location>
</feature>
<name>A0A926DW21_9FIRM</name>
<dbReference type="InterPro" id="IPR011856">
    <property type="entry name" value="tRNA_endonuc-like_dom_sf"/>
</dbReference>
<evidence type="ECO:0000313" key="3">
    <source>
        <dbReference type="Proteomes" id="UP000657006"/>
    </source>
</evidence>
<dbReference type="InterPro" id="IPR007560">
    <property type="entry name" value="Restrct_endonuc_IV_Mrr"/>
</dbReference>
<evidence type="ECO:0000259" key="1">
    <source>
        <dbReference type="Pfam" id="PF04471"/>
    </source>
</evidence>
<dbReference type="Gene3D" id="3.40.1350.10">
    <property type="match status" value="1"/>
</dbReference>
<dbReference type="GO" id="GO:0009307">
    <property type="term" value="P:DNA restriction-modification system"/>
    <property type="evidence" value="ECO:0007669"/>
    <property type="project" value="InterPro"/>
</dbReference>
<dbReference type="AlphaFoldDB" id="A0A926DW21"/>
<keyword evidence="3" id="KW-1185">Reference proteome</keyword>
<dbReference type="SUPFAM" id="SSF52980">
    <property type="entry name" value="Restriction endonuclease-like"/>
    <property type="match status" value="1"/>
</dbReference>
<keyword evidence="2" id="KW-0255">Endonuclease</keyword>
<comment type="caution">
    <text evidence="2">The sequence shown here is derived from an EMBL/GenBank/DDBJ whole genome shotgun (WGS) entry which is preliminary data.</text>
</comment>
<dbReference type="EMBL" id="JACRSQ010000029">
    <property type="protein sequence ID" value="MBC8544717.1"/>
    <property type="molecule type" value="Genomic_DNA"/>
</dbReference>
<dbReference type="Pfam" id="PF04471">
    <property type="entry name" value="Mrr_cat"/>
    <property type="match status" value="1"/>
</dbReference>
<reference evidence="2" key="1">
    <citation type="submission" date="2020-08" db="EMBL/GenBank/DDBJ databases">
        <title>Genome public.</title>
        <authorList>
            <person name="Liu C."/>
            <person name="Sun Q."/>
        </authorList>
    </citation>
    <scope>NUCLEOTIDE SEQUENCE</scope>
    <source>
        <strain evidence="2">NSJ-32</strain>
    </source>
</reference>
<organism evidence="2 3">
    <name type="scientific">Bianquea renquensis</name>
    <dbReference type="NCBI Taxonomy" id="2763661"/>
    <lineage>
        <taxon>Bacteria</taxon>
        <taxon>Bacillati</taxon>
        <taxon>Bacillota</taxon>
        <taxon>Clostridia</taxon>
        <taxon>Eubacteriales</taxon>
        <taxon>Bianqueaceae</taxon>
        <taxon>Bianquea</taxon>
    </lineage>
</organism>
<proteinExistence type="predicted"/>
<dbReference type="RefSeq" id="WP_249290046.1">
    <property type="nucleotide sequence ID" value="NZ_JACRSQ010000029.1"/>
</dbReference>